<organism evidence="2 3">
    <name type="scientific">Candidatus Taylorbacteria bacterium RIFCSPLOWO2_01_FULL_45_15b</name>
    <dbReference type="NCBI Taxonomy" id="1802319"/>
    <lineage>
        <taxon>Bacteria</taxon>
        <taxon>Candidatus Tayloriibacteriota</taxon>
    </lineage>
</organism>
<dbReference type="STRING" id="1802319.A2928_02520"/>
<feature type="transmembrane region" description="Helical" evidence="1">
    <location>
        <begin position="20"/>
        <end position="39"/>
    </location>
</feature>
<sequence length="80" mass="8669">MTDTALYSQISAGIFLHPGVLALLFLFIGALSVVAALVFQFHWKSYGHDIPSIPRLKKIFRIGIIAGLIAMGLFGALLLL</sequence>
<comment type="caution">
    <text evidence="2">The sequence shown here is derived from an EMBL/GenBank/DDBJ whole genome shotgun (WGS) entry which is preliminary data.</text>
</comment>
<protein>
    <submittedName>
        <fullName evidence="2">Uncharacterized protein</fullName>
    </submittedName>
</protein>
<keyword evidence="1" id="KW-1133">Transmembrane helix</keyword>
<proteinExistence type="predicted"/>
<keyword evidence="1" id="KW-0812">Transmembrane</keyword>
<name>A0A1G2N9K9_9BACT</name>
<reference evidence="2 3" key="1">
    <citation type="journal article" date="2016" name="Nat. Commun.">
        <title>Thousands of microbial genomes shed light on interconnected biogeochemical processes in an aquifer system.</title>
        <authorList>
            <person name="Anantharaman K."/>
            <person name="Brown C.T."/>
            <person name="Hug L.A."/>
            <person name="Sharon I."/>
            <person name="Castelle C.J."/>
            <person name="Probst A.J."/>
            <person name="Thomas B.C."/>
            <person name="Singh A."/>
            <person name="Wilkins M.J."/>
            <person name="Karaoz U."/>
            <person name="Brodie E.L."/>
            <person name="Williams K.H."/>
            <person name="Hubbard S.S."/>
            <person name="Banfield J.F."/>
        </authorList>
    </citation>
    <scope>NUCLEOTIDE SEQUENCE [LARGE SCALE GENOMIC DNA]</scope>
</reference>
<accession>A0A1G2N9K9</accession>
<dbReference type="Proteomes" id="UP000176221">
    <property type="component" value="Unassembled WGS sequence"/>
</dbReference>
<feature type="transmembrane region" description="Helical" evidence="1">
    <location>
        <begin position="59"/>
        <end position="79"/>
    </location>
</feature>
<keyword evidence="1" id="KW-0472">Membrane</keyword>
<evidence type="ECO:0000313" key="2">
    <source>
        <dbReference type="EMBL" id="OHA32814.1"/>
    </source>
</evidence>
<dbReference type="AlphaFoldDB" id="A0A1G2N9K9"/>
<evidence type="ECO:0000256" key="1">
    <source>
        <dbReference type="SAM" id="Phobius"/>
    </source>
</evidence>
<evidence type="ECO:0000313" key="3">
    <source>
        <dbReference type="Proteomes" id="UP000176221"/>
    </source>
</evidence>
<gene>
    <name evidence="2" type="ORF">A2928_02520</name>
</gene>
<dbReference type="EMBL" id="MHRX01000038">
    <property type="protein sequence ID" value="OHA32814.1"/>
    <property type="molecule type" value="Genomic_DNA"/>
</dbReference>